<dbReference type="InterPro" id="IPR039110">
    <property type="entry name" value="KNL2-like"/>
</dbReference>
<feature type="compositionally biased region" description="Polar residues" evidence="1">
    <location>
        <begin position="1520"/>
        <end position="1534"/>
    </location>
</feature>
<feature type="compositionally biased region" description="Polar residues" evidence="1">
    <location>
        <begin position="1152"/>
        <end position="1161"/>
    </location>
</feature>
<dbReference type="GO" id="GO:0000775">
    <property type="term" value="C:chromosome, centromeric region"/>
    <property type="evidence" value="ECO:0007669"/>
    <property type="project" value="TreeGrafter"/>
</dbReference>
<evidence type="ECO:0008006" key="6">
    <source>
        <dbReference type="Google" id="ProtNLM"/>
    </source>
</evidence>
<feature type="region of interest" description="Disordered" evidence="1">
    <location>
        <begin position="661"/>
        <end position="1323"/>
    </location>
</feature>
<feature type="region of interest" description="Disordered" evidence="1">
    <location>
        <begin position="174"/>
        <end position="226"/>
    </location>
</feature>
<feature type="compositionally biased region" description="Polar residues" evidence="1">
    <location>
        <begin position="175"/>
        <end position="184"/>
    </location>
</feature>
<reference evidence="4" key="1">
    <citation type="thesis" date="2020" institute="ProQuest LLC" country="789 East Eisenhower Parkway, Ann Arbor, MI, USA">
        <title>Comparative Genomics and Chromosome Evolution.</title>
        <authorList>
            <person name="Mudd A.B."/>
        </authorList>
    </citation>
    <scope>NUCLEOTIDE SEQUENCE</scope>
    <source>
        <strain evidence="4">237g6f4</strain>
        <tissue evidence="4">Blood</tissue>
    </source>
</reference>
<dbReference type="InterPro" id="IPR009057">
    <property type="entry name" value="Homeodomain-like_sf"/>
</dbReference>
<feature type="compositionally biased region" description="Polar residues" evidence="1">
    <location>
        <begin position="385"/>
        <end position="411"/>
    </location>
</feature>
<dbReference type="Gene3D" id="1.10.10.60">
    <property type="entry name" value="Homeodomain-like"/>
    <property type="match status" value="1"/>
</dbReference>
<dbReference type="PANTHER" id="PTHR16124">
    <property type="entry name" value="MIS18-BINDING PROTEIN 1"/>
    <property type="match status" value="1"/>
</dbReference>
<accession>A0AAV7AIU0</accession>
<evidence type="ECO:0000259" key="3">
    <source>
        <dbReference type="PROSITE" id="PS51294"/>
    </source>
</evidence>
<feature type="compositionally biased region" description="Basic and acidic residues" evidence="1">
    <location>
        <begin position="670"/>
        <end position="679"/>
    </location>
</feature>
<keyword evidence="5" id="KW-1185">Reference proteome</keyword>
<feature type="region of interest" description="Disordered" evidence="1">
    <location>
        <begin position="1360"/>
        <end position="1401"/>
    </location>
</feature>
<comment type="caution">
    <text evidence="4">The sequence shown here is derived from an EMBL/GenBank/DDBJ whole genome shotgun (WGS) entry which is preliminary data.</text>
</comment>
<name>A0AAV7AIU0_ENGPU</name>
<feature type="compositionally biased region" description="Polar residues" evidence="1">
    <location>
        <begin position="1130"/>
        <end position="1139"/>
    </location>
</feature>
<dbReference type="Pfam" id="PF00249">
    <property type="entry name" value="Myb_DNA-binding"/>
    <property type="match status" value="1"/>
</dbReference>
<dbReference type="InterPro" id="IPR017930">
    <property type="entry name" value="Myb_dom"/>
</dbReference>
<protein>
    <recommendedName>
        <fullName evidence="6">Mis18-binding protein 1</fullName>
    </recommendedName>
</protein>
<dbReference type="PROSITE" id="PS51294">
    <property type="entry name" value="HTH_MYB"/>
    <property type="match status" value="1"/>
</dbReference>
<evidence type="ECO:0000256" key="1">
    <source>
        <dbReference type="SAM" id="MobiDB-lite"/>
    </source>
</evidence>
<feature type="compositionally biased region" description="Basic and acidic residues" evidence="1">
    <location>
        <begin position="790"/>
        <end position="806"/>
    </location>
</feature>
<evidence type="ECO:0000313" key="4">
    <source>
        <dbReference type="EMBL" id="KAG8561424.1"/>
    </source>
</evidence>
<dbReference type="Proteomes" id="UP000824782">
    <property type="component" value="Unassembled WGS sequence"/>
</dbReference>
<feature type="domain" description="Myb-like" evidence="2">
    <location>
        <begin position="1326"/>
        <end position="1368"/>
    </location>
</feature>
<feature type="compositionally biased region" description="Polar residues" evidence="1">
    <location>
        <begin position="436"/>
        <end position="462"/>
    </location>
</feature>
<feature type="region of interest" description="Disordered" evidence="1">
    <location>
        <begin position="376"/>
        <end position="462"/>
    </location>
</feature>
<feature type="compositionally biased region" description="Basic and acidic residues" evidence="1">
    <location>
        <begin position="749"/>
        <end position="761"/>
    </location>
</feature>
<feature type="compositionally biased region" description="Basic and acidic residues" evidence="1">
    <location>
        <begin position="1364"/>
        <end position="1373"/>
    </location>
</feature>
<dbReference type="PANTHER" id="PTHR16124:SF3">
    <property type="entry name" value="MIS18-BINDING PROTEIN 1"/>
    <property type="match status" value="1"/>
</dbReference>
<feature type="compositionally biased region" description="Low complexity" evidence="1">
    <location>
        <begin position="738"/>
        <end position="748"/>
    </location>
</feature>
<feature type="compositionally biased region" description="Basic and acidic residues" evidence="1">
    <location>
        <begin position="1021"/>
        <end position="1032"/>
    </location>
</feature>
<sequence length="1577" mass="176803">MNPAEPFNSPSHTFKSVPLDIIAPNQLTPLKDLKKFALKKQAPANPDVATKTLQSTLIRDDGECPNFPNVSVIQAYHGRCKGVEMAARAALPLRNGRGPSTSSIHNRDASVVRAPRSILEAFNPVYYFDKPVDSAILKKKLEGGIRIPGLKSNGVIQEQQDEHQPATIQEEIFINGSSPDTNNLFRDPGNEGDGEMSNENPKGKTPGDMKPTSPKKGSGGVPKASDRQEEFVDHFKELCELIGHSQLVQIPCKEVPHAPEAAVKPVDQEEEEEKVSLTDWVVKGVETKGVCVEGKRLDLNSIYWHSNIIVQRIQHNTLKTLTGRIYHLVGKPDAETMRAAGYTPWLIQKFQKGFPENWKNYVRYFCESPERYGVHKTKPEEIAQPQKTSSNTPNPRKSNNQPSSSSDTDNVPATLRRKVDNRKPESGSITERKSRSNQNIQTTDARMRTTPTDSTQLADASCMSTSRSGRQIKPVLKFWCGERLSVDRTMSTNIIRDGKDALTYSLEKVRNKSSDKKRKSFAKETLPLKISKPALQHQLAAATPKLEAKDKKHMKGLGLNKAKEEIRKALKSPRVMLTPMHKKQDVKLKCLQNELHYHSPNGTSAEDSASEVDCAVRDHSNPTRKDTLPDECGRGDITTRNESEKISKLTIRRKLRTVPEEKSLQISYSDSERHSKEARSLGPFSSDGQVSSQKAPKVLLQSENTNGEEDLGRNGRKTSRNNKKNLRAVSSRRPNRCSLSNDSEGSEGSSEKGVLRKDTKEMNTNTRNPAALERKPQPFPEESDCSESQDSDRKNISTKNTRERKTPTGILKKPPHVEVGQPPSPKKTIGDPAEYENSEKETFYRMKSRAQASDPKKNLHIEPGLSGRDQGDSSEPEPVSRRLMSRNKGKTDAKYVPERRALQSRSARLKDHLLDTDSEEEDYKPPSRELDDSWKTHSVIAVARRKQPPRSMRPQKYTTGSSDSEEEPDLRKPTNTSPPESKERPGHIVSSKDPREEVPKQNFTQQKKQKQSSRLIQKPNHMVESKDSEEKPRSRKNSRQAAGTQKKQKPPSSRLAQIVSVESQDSEQEPILRKVSSQRASAQKGQAITEPPVERRQPARSAKLKMGLAEGQDEEWQTFSGKESRPPSDGKNQPPSDVTRSGGKRASHSDQEPQSNLNVKITSPEDPSPQQEPSQTKQKKQTAFLESESSSEDEENNLWQELPLQRPPKRAILATPAPPRRMPHTQTSKEHLAQSGQNGDPEKPAGSQKKPRDHKSNAGRSSDKESKGSTQETEGYRAPAGQKKAKNNNKNNRKKVVSPGDEPQRKDTAVKSPLDPYAAINQEEEWTEKEVERLYKAVAALPKHKKGFWLDVAMSVGSRSAEQCQEKYLEKQQTKASKAPPKKKAGSNKKKQESGGKEKEAVKITAKVGTLKRKQQMREFLDQIQKDDHDDLFSATPFQSKRVKLPTFRANHEDDVFQLENINPTTPSSSVFPLAYTPQCEHITPGMMGSINRSDNDKFVYRMQKGIKQDKLTSWGHLNNRTDLLSHTPTSRRTPFSKKGSKDTSVIGKLFKRDDGVPSDEEEEKDYYFSDSSSEDQ</sequence>
<dbReference type="SMART" id="SM00717">
    <property type="entry name" value="SANT"/>
    <property type="match status" value="1"/>
</dbReference>
<dbReference type="EMBL" id="WNYA01000007">
    <property type="protein sequence ID" value="KAG8561424.1"/>
    <property type="molecule type" value="Genomic_DNA"/>
</dbReference>
<feature type="compositionally biased region" description="Basic and acidic residues" evidence="1">
    <location>
        <begin position="980"/>
        <end position="999"/>
    </location>
</feature>
<feature type="compositionally biased region" description="Basic residues" evidence="1">
    <location>
        <begin position="1283"/>
        <end position="1296"/>
    </location>
</feature>
<evidence type="ECO:0000259" key="2">
    <source>
        <dbReference type="PROSITE" id="PS50090"/>
    </source>
</evidence>
<dbReference type="InterPro" id="IPR001005">
    <property type="entry name" value="SANT/Myb"/>
</dbReference>
<dbReference type="InterPro" id="IPR015216">
    <property type="entry name" value="SANTA"/>
</dbReference>
<feature type="compositionally biased region" description="Basic residues" evidence="1">
    <location>
        <begin position="1380"/>
        <end position="1389"/>
    </location>
</feature>
<feature type="compositionally biased region" description="Basic and acidic residues" evidence="1">
    <location>
        <begin position="889"/>
        <end position="901"/>
    </location>
</feature>
<feature type="region of interest" description="Disordered" evidence="1">
    <location>
        <begin position="1520"/>
        <end position="1577"/>
    </location>
</feature>
<feature type="compositionally biased region" description="Basic and acidic residues" evidence="1">
    <location>
        <begin position="417"/>
        <end position="434"/>
    </location>
</feature>
<organism evidence="4 5">
    <name type="scientific">Engystomops pustulosus</name>
    <name type="common">Tungara frog</name>
    <name type="synonym">Physalaemus pustulosus</name>
    <dbReference type="NCBI Taxonomy" id="76066"/>
    <lineage>
        <taxon>Eukaryota</taxon>
        <taxon>Metazoa</taxon>
        <taxon>Chordata</taxon>
        <taxon>Craniata</taxon>
        <taxon>Vertebrata</taxon>
        <taxon>Euteleostomi</taxon>
        <taxon>Amphibia</taxon>
        <taxon>Batrachia</taxon>
        <taxon>Anura</taxon>
        <taxon>Neobatrachia</taxon>
        <taxon>Hyloidea</taxon>
        <taxon>Leptodactylidae</taxon>
        <taxon>Leiuperinae</taxon>
        <taxon>Engystomops</taxon>
    </lineage>
</organism>
<dbReference type="SUPFAM" id="SSF46689">
    <property type="entry name" value="Homeodomain-like"/>
    <property type="match status" value="1"/>
</dbReference>
<feature type="compositionally biased region" description="Low complexity" evidence="1">
    <location>
        <begin position="1164"/>
        <end position="1175"/>
    </location>
</feature>
<dbReference type="Pfam" id="PF09133">
    <property type="entry name" value="SANTA"/>
    <property type="match status" value="1"/>
</dbReference>
<feature type="compositionally biased region" description="Polar residues" evidence="1">
    <location>
        <begin position="1075"/>
        <end position="1086"/>
    </location>
</feature>
<proteinExistence type="predicted"/>
<feature type="domain" description="HTH myb-type" evidence="3">
    <location>
        <begin position="1326"/>
        <end position="1376"/>
    </location>
</feature>
<gene>
    <name evidence="4" type="ORF">GDO81_015345</name>
</gene>
<dbReference type="CDD" id="cd00167">
    <property type="entry name" value="SANT"/>
    <property type="match status" value="1"/>
</dbReference>
<feature type="region of interest" description="Disordered" evidence="1">
    <location>
        <begin position="618"/>
        <end position="639"/>
    </location>
</feature>
<feature type="compositionally biased region" description="Basic residues" evidence="1">
    <location>
        <begin position="714"/>
        <end position="726"/>
    </location>
</feature>
<evidence type="ECO:0000313" key="5">
    <source>
        <dbReference type="Proteomes" id="UP000824782"/>
    </source>
</evidence>
<feature type="compositionally biased region" description="Basic and acidic residues" evidence="1">
    <location>
        <begin position="1390"/>
        <end position="1401"/>
    </location>
</feature>
<dbReference type="PROSITE" id="PS50090">
    <property type="entry name" value="MYB_LIKE"/>
    <property type="match status" value="1"/>
</dbReference>
<feature type="compositionally biased region" description="Polar residues" evidence="1">
    <location>
        <begin position="1039"/>
        <end position="1063"/>
    </location>
</feature>
<feature type="compositionally biased region" description="Basic and acidic residues" evidence="1">
    <location>
        <begin position="923"/>
        <end position="935"/>
    </location>
</feature>